<keyword evidence="1 3" id="KW-0853">WD repeat</keyword>
<name>A0A813QU23_9BILA</name>
<reference evidence="5" key="1">
    <citation type="submission" date="2021-02" db="EMBL/GenBank/DDBJ databases">
        <authorList>
            <person name="Nowell W R."/>
        </authorList>
    </citation>
    <scope>NUCLEOTIDE SEQUENCE</scope>
</reference>
<evidence type="ECO:0000256" key="2">
    <source>
        <dbReference type="ARBA" id="ARBA00022737"/>
    </source>
</evidence>
<dbReference type="Gene3D" id="2.130.10.10">
    <property type="entry name" value="YVTN repeat-like/Quinoprotein amine dehydrogenase"/>
    <property type="match status" value="2"/>
</dbReference>
<dbReference type="InterPro" id="IPR019775">
    <property type="entry name" value="WD40_repeat_CS"/>
</dbReference>
<evidence type="ECO:0000313" key="6">
    <source>
        <dbReference type="EMBL" id="CAF3578059.1"/>
    </source>
</evidence>
<feature type="region of interest" description="Disordered" evidence="4">
    <location>
        <begin position="577"/>
        <end position="596"/>
    </location>
</feature>
<dbReference type="PANTHER" id="PTHR44324:SF1">
    <property type="entry name" value="WD REPEAT-CONTAINING PROTEIN 49"/>
    <property type="match status" value="1"/>
</dbReference>
<evidence type="ECO:0000256" key="4">
    <source>
        <dbReference type="SAM" id="MobiDB-lite"/>
    </source>
</evidence>
<evidence type="ECO:0000256" key="3">
    <source>
        <dbReference type="PROSITE-ProRule" id="PRU00221"/>
    </source>
</evidence>
<dbReference type="OrthoDB" id="10251381at2759"/>
<dbReference type="PROSITE" id="PS00678">
    <property type="entry name" value="WD_REPEATS_1"/>
    <property type="match status" value="1"/>
</dbReference>
<protein>
    <submittedName>
        <fullName evidence="5">Uncharacterized protein</fullName>
    </submittedName>
</protein>
<gene>
    <name evidence="6" type="ORF">OKA104_LOCUS5453</name>
    <name evidence="5" type="ORF">VCS650_LOCUS2400</name>
</gene>
<proteinExistence type="predicted"/>
<comment type="caution">
    <text evidence="5">The sequence shown here is derived from an EMBL/GenBank/DDBJ whole genome shotgun (WGS) entry which is preliminary data.</text>
</comment>
<dbReference type="SUPFAM" id="SSF50978">
    <property type="entry name" value="WD40 repeat-like"/>
    <property type="match status" value="1"/>
</dbReference>
<feature type="repeat" description="WD" evidence="3">
    <location>
        <begin position="86"/>
        <end position="110"/>
    </location>
</feature>
<dbReference type="EMBL" id="CAJNON010000012">
    <property type="protein sequence ID" value="CAF0771591.1"/>
    <property type="molecule type" value="Genomic_DNA"/>
</dbReference>
<dbReference type="PANTHER" id="PTHR44324">
    <property type="entry name" value="WD40 REPEAT DOMAIN 95"/>
    <property type="match status" value="1"/>
</dbReference>
<dbReference type="AlphaFoldDB" id="A0A813QU23"/>
<feature type="repeat" description="WD" evidence="3">
    <location>
        <begin position="176"/>
        <end position="218"/>
    </location>
</feature>
<sequence length="624" mass="70728">MFCWFDDVRSRLFSTFRTNILVWEIKPEGKNRIVTHDRPIVAARYLVKHKQVMVVCQAGDISFWSLEGQRTNRFSEKNFKENIDTTCLAFDEFGEKFYTGGSDGKIRIWNYNGRVTRILDVGNSTSVEITQIETLKRRILAVGWSKYLTVFRDLQQMEGKPGVPTEWKGDKNEDKKEGHDDDIVCMSVTTFSPQLLATGSSDGEICIWNTSSELFIRRLDQRKRPTNNSQTQLQDNSADFAITTLCFLDKRITSITSSTTGANLSSCGGLGFVRFWNAHTGKLIGEFQAHNDVSTIIMEIDARNKYIGTGDLNGLVKIWDIEQYCLQSNSSNIETNLPSLVTEFTAHSDSITCIDFLEKDTRTLILTSSSDCSVVLSDINGNAYGIFGQPHQWRLDVDLSKRIDDDLQLVQSQHDDDSHENSRIFDDDSRLGLGSEFTNSFAMTDEEMLTKRPNVWESTSIGVSYQEKRTNRRQRNQPTLITTKDYVLWEKTGLAPGGAYGSLETYEPPVIPEQKKTVHSNPNSAWRLNNTADDNRRRPVATTIGGNLKSAFDERSIFPKYILDYENKQRQLFELTNQSQPSNTISSPTANTNPPVHMRQAADTLLKLKRQSSTSTPLNDQKAQ</sequence>
<dbReference type="EMBL" id="CAJOAY010000189">
    <property type="protein sequence ID" value="CAF3578059.1"/>
    <property type="molecule type" value="Genomic_DNA"/>
</dbReference>
<dbReference type="SMART" id="SM00320">
    <property type="entry name" value="WD40"/>
    <property type="match status" value="6"/>
</dbReference>
<organism evidence="5 7">
    <name type="scientific">Adineta steineri</name>
    <dbReference type="NCBI Taxonomy" id="433720"/>
    <lineage>
        <taxon>Eukaryota</taxon>
        <taxon>Metazoa</taxon>
        <taxon>Spiralia</taxon>
        <taxon>Gnathifera</taxon>
        <taxon>Rotifera</taxon>
        <taxon>Eurotatoria</taxon>
        <taxon>Bdelloidea</taxon>
        <taxon>Adinetida</taxon>
        <taxon>Adinetidae</taxon>
        <taxon>Adineta</taxon>
    </lineage>
</organism>
<dbReference type="Pfam" id="PF00400">
    <property type="entry name" value="WD40"/>
    <property type="match status" value="4"/>
</dbReference>
<dbReference type="InterPro" id="IPR015943">
    <property type="entry name" value="WD40/YVTN_repeat-like_dom_sf"/>
</dbReference>
<evidence type="ECO:0000313" key="7">
    <source>
        <dbReference type="Proteomes" id="UP000663891"/>
    </source>
</evidence>
<accession>A0A813QU23</accession>
<dbReference type="Proteomes" id="UP000663881">
    <property type="component" value="Unassembled WGS sequence"/>
</dbReference>
<dbReference type="Proteomes" id="UP000663891">
    <property type="component" value="Unassembled WGS sequence"/>
</dbReference>
<evidence type="ECO:0000256" key="1">
    <source>
        <dbReference type="ARBA" id="ARBA00022574"/>
    </source>
</evidence>
<dbReference type="InterPro" id="IPR051242">
    <property type="entry name" value="WD-EF-hand_domain"/>
</dbReference>
<dbReference type="InterPro" id="IPR001680">
    <property type="entry name" value="WD40_rpt"/>
</dbReference>
<feature type="compositionally biased region" description="Polar residues" evidence="4">
    <location>
        <begin position="577"/>
        <end position="594"/>
    </location>
</feature>
<keyword evidence="2" id="KW-0677">Repeat</keyword>
<dbReference type="InterPro" id="IPR036322">
    <property type="entry name" value="WD40_repeat_dom_sf"/>
</dbReference>
<evidence type="ECO:0000313" key="5">
    <source>
        <dbReference type="EMBL" id="CAF0771591.1"/>
    </source>
</evidence>
<dbReference type="PROSITE" id="PS50082">
    <property type="entry name" value="WD_REPEATS_2"/>
    <property type="match status" value="2"/>
</dbReference>